<evidence type="ECO:0000256" key="1">
    <source>
        <dbReference type="SAM" id="MobiDB-lite"/>
    </source>
</evidence>
<organism evidence="4 5">
    <name type="scientific">Paenibacillus turicensis</name>
    <dbReference type="NCBI Taxonomy" id="160487"/>
    <lineage>
        <taxon>Bacteria</taxon>
        <taxon>Bacillati</taxon>
        <taxon>Bacillota</taxon>
        <taxon>Bacilli</taxon>
        <taxon>Bacillales</taxon>
        <taxon>Paenibacillaceae</taxon>
        <taxon>Paenibacillus</taxon>
    </lineage>
</organism>
<feature type="compositionally biased region" description="Basic and acidic residues" evidence="1">
    <location>
        <begin position="441"/>
        <end position="463"/>
    </location>
</feature>
<feature type="transmembrane region" description="Helical" evidence="2">
    <location>
        <begin position="107"/>
        <end position="123"/>
    </location>
</feature>
<dbReference type="Gene3D" id="2.30.42.10">
    <property type="match status" value="1"/>
</dbReference>
<evidence type="ECO:0000256" key="2">
    <source>
        <dbReference type="SAM" id="Phobius"/>
    </source>
</evidence>
<proteinExistence type="predicted"/>
<keyword evidence="2" id="KW-0472">Membrane</keyword>
<feature type="transmembrane region" description="Helical" evidence="2">
    <location>
        <begin position="224"/>
        <end position="244"/>
    </location>
</feature>
<dbReference type="EMBL" id="JAGGKG010000023">
    <property type="protein sequence ID" value="MBP1907197.1"/>
    <property type="molecule type" value="Genomic_DNA"/>
</dbReference>
<feature type="compositionally biased region" description="Low complexity" evidence="1">
    <location>
        <begin position="423"/>
        <end position="439"/>
    </location>
</feature>
<feature type="transmembrane region" description="Helical" evidence="2">
    <location>
        <begin position="22"/>
        <end position="39"/>
    </location>
</feature>
<reference evidence="4 5" key="1">
    <citation type="submission" date="2021-03" db="EMBL/GenBank/DDBJ databases">
        <title>Genomic Encyclopedia of Type Strains, Phase IV (KMG-IV): sequencing the most valuable type-strain genomes for metagenomic binning, comparative biology and taxonomic classification.</title>
        <authorList>
            <person name="Goeker M."/>
        </authorList>
    </citation>
    <scope>NUCLEOTIDE SEQUENCE [LARGE SCALE GENOMIC DNA]</scope>
    <source>
        <strain evidence="4 5">DSM 14349</strain>
    </source>
</reference>
<dbReference type="RefSeq" id="WP_210090782.1">
    <property type="nucleotide sequence ID" value="NZ_JAGGKG010000023.1"/>
</dbReference>
<dbReference type="InterPro" id="IPR036034">
    <property type="entry name" value="PDZ_sf"/>
</dbReference>
<dbReference type="Proteomes" id="UP001519272">
    <property type="component" value="Unassembled WGS sequence"/>
</dbReference>
<feature type="transmembrane region" description="Helical" evidence="2">
    <location>
        <begin position="143"/>
        <end position="163"/>
    </location>
</feature>
<feature type="transmembrane region" description="Helical" evidence="2">
    <location>
        <begin position="60"/>
        <end position="80"/>
    </location>
</feature>
<feature type="transmembrane region" description="Helical" evidence="2">
    <location>
        <begin position="86"/>
        <end position="102"/>
    </location>
</feature>
<comment type="caution">
    <text evidence="4">The sequence shown here is derived from an EMBL/GenBank/DDBJ whole genome shotgun (WGS) entry which is preliminary data.</text>
</comment>
<evidence type="ECO:0000259" key="3">
    <source>
        <dbReference type="SMART" id="SM00228"/>
    </source>
</evidence>
<feature type="domain" description="PDZ" evidence="3">
    <location>
        <begin position="281"/>
        <end position="368"/>
    </location>
</feature>
<gene>
    <name evidence="4" type="ORF">J2Z32_003872</name>
</gene>
<keyword evidence="2" id="KW-1133">Transmembrane helix</keyword>
<feature type="transmembrane region" description="Helical" evidence="2">
    <location>
        <begin position="256"/>
        <end position="273"/>
    </location>
</feature>
<feature type="transmembrane region" description="Helical" evidence="2">
    <location>
        <begin position="184"/>
        <end position="204"/>
    </location>
</feature>
<name>A0ABS4FXB4_9BACL</name>
<dbReference type="SMART" id="SM00228">
    <property type="entry name" value="PDZ"/>
    <property type="match status" value="1"/>
</dbReference>
<accession>A0ABS4FXB4</accession>
<protein>
    <recommendedName>
        <fullName evidence="3">PDZ domain-containing protein</fullName>
    </recommendedName>
</protein>
<evidence type="ECO:0000313" key="4">
    <source>
        <dbReference type="EMBL" id="MBP1907197.1"/>
    </source>
</evidence>
<feature type="region of interest" description="Disordered" evidence="1">
    <location>
        <begin position="420"/>
        <end position="463"/>
    </location>
</feature>
<sequence length="463" mass="52182">MNIWLNTLSHIGGALGELLLNPFYYIAILFIVLMYRRQISVERKMFHTRLQGLGRLTGRNLLGGLLGGLAVSIVYMFVGVNLSIEAIYYIWIISFVLMLFSIRFISLIYSVAILAILQFVLQLTPISEAQTFLYNVQATILNINIPALFCLAGLLYVVEAFLIKWQSAKLAGPIYIEGKRGRQIGGYQMHLYWVMPLLLMVPATSEGMGLPWTPFFIAGSGGNGYMLMGLPVMIGFTQIVMSSLPSHKVKLVSRRVFIYGLIVIASSFISLWWNPFTVFTSILGIGLLECLVWHGKSEERQQAPLFLHPQRGLKILAVQPDSPAHQLGILPGETLLKINSIRLNKQEDLHAALRVNPAFCKLEVLNYSGESKFLQRAIYDGDHHQLGMILVPDETSQEALTNKSLSLSFWQMLNTKRGLTGKRSQSYSQSQNRNQNQNQAHEQKENPREDWPQSDHANKTIQS</sequence>
<keyword evidence="5" id="KW-1185">Reference proteome</keyword>
<dbReference type="InterPro" id="IPR001478">
    <property type="entry name" value="PDZ"/>
</dbReference>
<evidence type="ECO:0000313" key="5">
    <source>
        <dbReference type="Proteomes" id="UP001519272"/>
    </source>
</evidence>
<keyword evidence="2" id="KW-0812">Transmembrane</keyword>
<dbReference type="SUPFAM" id="SSF50156">
    <property type="entry name" value="PDZ domain-like"/>
    <property type="match status" value="1"/>
</dbReference>